<evidence type="ECO:0000256" key="3">
    <source>
        <dbReference type="ARBA" id="ARBA00022448"/>
    </source>
</evidence>
<dbReference type="InterPro" id="IPR003148">
    <property type="entry name" value="RCK_N"/>
</dbReference>
<dbReference type="InterPro" id="IPR044849">
    <property type="entry name" value="CASTOR/POLLUX/SYM8-like"/>
</dbReference>
<dbReference type="Pfam" id="PF06241">
    <property type="entry name" value="Castor_Poll_mid"/>
    <property type="match status" value="1"/>
</dbReference>
<keyword evidence="7 8" id="KW-0472">Membrane</keyword>
<evidence type="ECO:0000256" key="1">
    <source>
        <dbReference type="ARBA" id="ARBA00004127"/>
    </source>
</evidence>
<feature type="domain" description="RCK N-terminal" evidence="10">
    <location>
        <begin position="131"/>
        <end position="244"/>
    </location>
</feature>
<feature type="domain" description="CASTOR/POLLUX/SYM8 ion channel conserved" evidence="9">
    <location>
        <begin position="281"/>
        <end position="372"/>
    </location>
</feature>
<dbReference type="InterPro" id="IPR036721">
    <property type="entry name" value="RCK_C_sf"/>
</dbReference>
<name>A0A1F6GFX3_9PROT</name>
<dbReference type="AlphaFoldDB" id="A0A1F6GFX3"/>
<dbReference type="GO" id="GO:0012505">
    <property type="term" value="C:endomembrane system"/>
    <property type="evidence" value="ECO:0007669"/>
    <property type="project" value="UniProtKB-SubCell"/>
</dbReference>
<evidence type="ECO:0008006" key="13">
    <source>
        <dbReference type="Google" id="ProtNLM"/>
    </source>
</evidence>
<comment type="similarity">
    <text evidence="2">Belongs to the castor/pollux (TC 1.A.1.23) family.</text>
</comment>
<evidence type="ECO:0000259" key="10">
    <source>
        <dbReference type="Pfam" id="PF22614"/>
    </source>
</evidence>
<accession>A0A1F6GFX3</accession>
<evidence type="ECO:0000256" key="6">
    <source>
        <dbReference type="ARBA" id="ARBA00023065"/>
    </source>
</evidence>
<evidence type="ECO:0000313" key="12">
    <source>
        <dbReference type="Proteomes" id="UP000178449"/>
    </source>
</evidence>
<protein>
    <recommendedName>
        <fullName evidence="13">RCK N-terminal domain-containing protein</fullName>
    </recommendedName>
</protein>
<evidence type="ECO:0000256" key="5">
    <source>
        <dbReference type="ARBA" id="ARBA00022989"/>
    </source>
</evidence>
<keyword evidence="5 8" id="KW-1133">Transmembrane helix</keyword>
<comment type="caution">
    <text evidence="11">The sequence shown here is derived from an EMBL/GenBank/DDBJ whole genome shotgun (WGS) entry which is preliminary data.</text>
</comment>
<dbReference type="Proteomes" id="UP000178449">
    <property type="component" value="Unassembled WGS sequence"/>
</dbReference>
<dbReference type="InterPro" id="IPR010420">
    <property type="entry name" value="CASTOR/POLLUX/SYM8_dom"/>
</dbReference>
<organism evidence="11 12">
    <name type="scientific">Candidatus Lambdaproteobacteria bacterium RIFOXYD2_FULL_50_16</name>
    <dbReference type="NCBI Taxonomy" id="1817772"/>
    <lineage>
        <taxon>Bacteria</taxon>
        <taxon>Pseudomonadati</taxon>
        <taxon>Pseudomonadota</taxon>
        <taxon>Candidatus Lambdaproteobacteria</taxon>
    </lineage>
</organism>
<evidence type="ECO:0000256" key="2">
    <source>
        <dbReference type="ARBA" id="ARBA00008577"/>
    </source>
</evidence>
<reference evidence="11 12" key="1">
    <citation type="journal article" date="2016" name="Nat. Commun.">
        <title>Thousands of microbial genomes shed light on interconnected biogeochemical processes in an aquifer system.</title>
        <authorList>
            <person name="Anantharaman K."/>
            <person name="Brown C.T."/>
            <person name="Hug L.A."/>
            <person name="Sharon I."/>
            <person name="Castelle C.J."/>
            <person name="Probst A.J."/>
            <person name="Thomas B.C."/>
            <person name="Singh A."/>
            <person name="Wilkins M.J."/>
            <person name="Karaoz U."/>
            <person name="Brodie E.L."/>
            <person name="Williams K.H."/>
            <person name="Hubbard S.S."/>
            <person name="Banfield J.F."/>
        </authorList>
    </citation>
    <scope>NUCLEOTIDE SEQUENCE [LARGE SCALE GENOMIC DNA]</scope>
</reference>
<keyword evidence="4 8" id="KW-0812">Transmembrane</keyword>
<evidence type="ECO:0000313" key="11">
    <source>
        <dbReference type="EMBL" id="OGG97011.1"/>
    </source>
</evidence>
<feature type="transmembrane region" description="Helical" evidence="8">
    <location>
        <begin position="24"/>
        <end position="46"/>
    </location>
</feature>
<dbReference type="PANTHER" id="PTHR31563:SF10">
    <property type="entry name" value="ION CHANNEL POLLUX-RELATED"/>
    <property type="match status" value="1"/>
</dbReference>
<keyword evidence="6" id="KW-0406">Ion transport</keyword>
<proteinExistence type="inferred from homology"/>
<dbReference type="GO" id="GO:0006813">
    <property type="term" value="P:potassium ion transport"/>
    <property type="evidence" value="ECO:0007669"/>
    <property type="project" value="InterPro"/>
</dbReference>
<dbReference type="Gene3D" id="3.40.50.720">
    <property type="entry name" value="NAD(P)-binding Rossmann-like Domain"/>
    <property type="match status" value="2"/>
</dbReference>
<keyword evidence="3" id="KW-0813">Transport</keyword>
<sequence length="651" mass="72684">MKKTKHTPVAQRHDRILTASGPKLSLLLGGLFLGLLLVSFILRFGINSLWPDQLDPTSGTAGEAIWRAVIEGLNLAGLGKEELSSEPNRWVGVITALLGLVLLLFAVALWSSRMTLRLMAIKSGQSDIFESNHSLILGFGDSALDVVDELIEANFHRKNPCIVILSERPVAEMEEALKAGIGEFGNSRIICRQGSITSALTLKRMGIERARSVVLINPAFAWEERTAKHRGDSAMMMAVMAVVSACFGPLPPMTVRMHYKRNLQLAQNVAKGNLFAFEENELLSKIMVQTSRAPGLSRIYADLAGFQGNEFYSFAVPNRLQEKSFGELAFHFLEPMPLGIRRADGRVHLNPPPHTPLDHGDRLLMLAKDKSQLRWFDAPCIAPRRLARSTKKAKRRPEHYLIYGWNKKTMTIIEEYATYLAEGSVVNLVVPEVTSTIELKFKEAFKRHSHLQMGLGHVSPAALDFPAKLNPERYKSVMILSAEGATPEEIDASTLGLLLKFRRYFQELEEAGKTPTTKMLVEIQQSRNAQLMQSAGLKNLMVSSKILSKIMAQVAEEPEVLEVYEDLFRSEGSEIYLKPVEYYLSELEVEVHFADLVLAAQARGEVCFGVRLLRMEESYAEGYGVYLIPDKSQSFWINPGDQLVVLAEDET</sequence>
<dbReference type="Pfam" id="PF22614">
    <property type="entry name" value="Slo-like_RCK"/>
    <property type="match status" value="1"/>
</dbReference>
<gene>
    <name evidence="11" type="ORF">A2527_02840</name>
</gene>
<dbReference type="PANTHER" id="PTHR31563">
    <property type="entry name" value="ION CHANNEL POLLUX-RELATED"/>
    <property type="match status" value="1"/>
</dbReference>
<evidence type="ECO:0000259" key="9">
    <source>
        <dbReference type="Pfam" id="PF06241"/>
    </source>
</evidence>
<dbReference type="STRING" id="1817772.A2527_02840"/>
<comment type="subcellular location">
    <subcellularLocation>
        <location evidence="1">Endomembrane system</location>
        <topology evidence="1">Multi-pass membrane protein</topology>
    </subcellularLocation>
</comment>
<feature type="transmembrane region" description="Helical" evidence="8">
    <location>
        <begin position="234"/>
        <end position="253"/>
    </location>
</feature>
<evidence type="ECO:0000256" key="4">
    <source>
        <dbReference type="ARBA" id="ARBA00022692"/>
    </source>
</evidence>
<feature type="transmembrane region" description="Helical" evidence="8">
    <location>
        <begin position="90"/>
        <end position="110"/>
    </location>
</feature>
<dbReference type="SUPFAM" id="SSF116726">
    <property type="entry name" value="TrkA C-terminal domain-like"/>
    <property type="match status" value="1"/>
</dbReference>
<evidence type="ECO:0000256" key="8">
    <source>
        <dbReference type="SAM" id="Phobius"/>
    </source>
</evidence>
<evidence type="ECO:0000256" key="7">
    <source>
        <dbReference type="ARBA" id="ARBA00023136"/>
    </source>
</evidence>
<dbReference type="EMBL" id="MFNE01000006">
    <property type="protein sequence ID" value="OGG97011.1"/>
    <property type="molecule type" value="Genomic_DNA"/>
</dbReference>